<dbReference type="InterPro" id="IPR007694">
    <property type="entry name" value="DNA_helicase_DnaB-like_C"/>
</dbReference>
<protein>
    <recommendedName>
        <fullName evidence="12 13">Replicative DNA helicase</fullName>
        <ecNumber evidence="12 13">5.6.2.3</ecNumber>
    </recommendedName>
</protein>
<feature type="domain" description="SF4 helicase" evidence="15">
    <location>
        <begin position="208"/>
        <end position="479"/>
    </location>
</feature>
<dbReference type="InterPro" id="IPR027417">
    <property type="entry name" value="P-loop_NTPase"/>
</dbReference>
<gene>
    <name evidence="16" type="ORF">Cflav_PD3378</name>
</gene>
<dbReference type="GO" id="GO:0006269">
    <property type="term" value="P:DNA replication, synthesis of primer"/>
    <property type="evidence" value="ECO:0007669"/>
    <property type="project" value="UniProtKB-UniRule"/>
</dbReference>
<dbReference type="EC" id="5.6.2.3" evidence="12 13"/>
<dbReference type="Pfam" id="PF03796">
    <property type="entry name" value="DnaB_C"/>
    <property type="match status" value="1"/>
</dbReference>
<evidence type="ECO:0000259" key="15">
    <source>
        <dbReference type="PROSITE" id="PS51199"/>
    </source>
</evidence>
<keyword evidence="17" id="KW-1185">Reference proteome</keyword>
<dbReference type="RefSeq" id="WP_007415590.1">
    <property type="nucleotide sequence ID" value="NZ_ABOX02000017.1"/>
</dbReference>
<dbReference type="PANTHER" id="PTHR30153:SF2">
    <property type="entry name" value="REPLICATIVE DNA HELICASE"/>
    <property type="match status" value="1"/>
</dbReference>
<dbReference type="STRING" id="320771.Cflav_PD3378"/>
<evidence type="ECO:0000256" key="1">
    <source>
        <dbReference type="ARBA" id="ARBA00008428"/>
    </source>
</evidence>
<keyword evidence="7 13" id="KW-0067">ATP-binding</keyword>
<feature type="region of interest" description="Disordered" evidence="14">
    <location>
        <begin position="1"/>
        <end position="21"/>
    </location>
</feature>
<evidence type="ECO:0000256" key="8">
    <source>
        <dbReference type="ARBA" id="ARBA00023125"/>
    </source>
</evidence>
<dbReference type="NCBIfam" id="TIGR00665">
    <property type="entry name" value="DnaB"/>
    <property type="match status" value="1"/>
</dbReference>
<evidence type="ECO:0000256" key="11">
    <source>
        <dbReference type="ARBA" id="ARBA00048954"/>
    </source>
</evidence>
<dbReference type="PROSITE" id="PS51199">
    <property type="entry name" value="SF4_HELICASE"/>
    <property type="match status" value="1"/>
</dbReference>
<dbReference type="FunFam" id="1.10.860.10:FF:000001">
    <property type="entry name" value="Replicative DNA helicase"/>
    <property type="match status" value="1"/>
</dbReference>
<dbReference type="GO" id="GO:0043139">
    <property type="term" value="F:5'-3' DNA helicase activity"/>
    <property type="evidence" value="ECO:0007669"/>
    <property type="project" value="UniProtKB-EC"/>
</dbReference>
<reference evidence="16 17" key="1">
    <citation type="journal article" date="2011" name="J. Bacteriol.">
        <title>Genome sequence of 'Pedosphaera parvula' Ellin514, an aerobic Verrucomicrobial isolate from pasture soil.</title>
        <authorList>
            <person name="Kant R."/>
            <person name="van Passel M.W."/>
            <person name="Sangwan P."/>
            <person name="Palva A."/>
            <person name="Lucas S."/>
            <person name="Copeland A."/>
            <person name="Lapidus A."/>
            <person name="Glavina Del Rio T."/>
            <person name="Dalin E."/>
            <person name="Tice H."/>
            <person name="Bruce D."/>
            <person name="Goodwin L."/>
            <person name="Pitluck S."/>
            <person name="Chertkov O."/>
            <person name="Larimer F.W."/>
            <person name="Land M.L."/>
            <person name="Hauser L."/>
            <person name="Brettin T.S."/>
            <person name="Detter J.C."/>
            <person name="Han S."/>
            <person name="de Vos W.M."/>
            <person name="Janssen P.H."/>
            <person name="Smidt H."/>
        </authorList>
    </citation>
    <scope>NUCLEOTIDE SEQUENCE [LARGE SCALE GENOMIC DNA]</scope>
    <source>
        <strain evidence="16 17">Ellin514</strain>
    </source>
</reference>
<evidence type="ECO:0000256" key="9">
    <source>
        <dbReference type="ARBA" id="ARBA00023235"/>
    </source>
</evidence>
<comment type="catalytic activity">
    <reaction evidence="11 13">
        <text>ATP + H2O = ADP + phosphate + H(+)</text>
        <dbReference type="Rhea" id="RHEA:13065"/>
        <dbReference type="ChEBI" id="CHEBI:15377"/>
        <dbReference type="ChEBI" id="CHEBI:15378"/>
        <dbReference type="ChEBI" id="CHEBI:30616"/>
        <dbReference type="ChEBI" id="CHEBI:43474"/>
        <dbReference type="ChEBI" id="CHEBI:456216"/>
        <dbReference type="EC" id="5.6.2.3"/>
    </reaction>
</comment>
<evidence type="ECO:0000256" key="14">
    <source>
        <dbReference type="SAM" id="MobiDB-lite"/>
    </source>
</evidence>
<dbReference type="InterPro" id="IPR016136">
    <property type="entry name" value="DNA_helicase_N/primase_C"/>
</dbReference>
<dbReference type="InterPro" id="IPR036185">
    <property type="entry name" value="DNA_heli_DnaB-like_N_sf"/>
</dbReference>
<keyword evidence="9" id="KW-0413">Isomerase</keyword>
<evidence type="ECO:0000256" key="5">
    <source>
        <dbReference type="ARBA" id="ARBA00022801"/>
    </source>
</evidence>
<keyword evidence="2 13" id="KW-0639">Primosome</keyword>
<dbReference type="Gene3D" id="1.10.860.10">
    <property type="entry name" value="DNAb Helicase, Chain A"/>
    <property type="match status" value="1"/>
</dbReference>
<evidence type="ECO:0000313" key="17">
    <source>
        <dbReference type="Proteomes" id="UP000003688"/>
    </source>
</evidence>
<organism evidence="16 17">
    <name type="scientific">Pedosphaera parvula (strain Ellin514)</name>
    <dbReference type="NCBI Taxonomy" id="320771"/>
    <lineage>
        <taxon>Bacteria</taxon>
        <taxon>Pseudomonadati</taxon>
        <taxon>Verrucomicrobiota</taxon>
        <taxon>Pedosphaerae</taxon>
        <taxon>Pedosphaerales</taxon>
        <taxon>Pedosphaeraceae</taxon>
        <taxon>Pedosphaera</taxon>
    </lineage>
</organism>
<dbReference type="Pfam" id="PF00772">
    <property type="entry name" value="DnaB"/>
    <property type="match status" value="1"/>
</dbReference>
<evidence type="ECO:0000256" key="13">
    <source>
        <dbReference type="RuleBase" id="RU362085"/>
    </source>
</evidence>
<evidence type="ECO:0000256" key="6">
    <source>
        <dbReference type="ARBA" id="ARBA00022806"/>
    </source>
</evidence>
<dbReference type="FunFam" id="3.40.50.300:FF:000351">
    <property type="entry name" value="Replicative DNA helicase"/>
    <property type="match status" value="1"/>
</dbReference>
<evidence type="ECO:0000256" key="2">
    <source>
        <dbReference type="ARBA" id="ARBA00022515"/>
    </source>
</evidence>
<dbReference type="GO" id="GO:0003677">
    <property type="term" value="F:DNA binding"/>
    <property type="evidence" value="ECO:0007669"/>
    <property type="project" value="UniProtKB-UniRule"/>
</dbReference>
<accession>B9XIE7</accession>
<dbReference type="GO" id="GO:0005524">
    <property type="term" value="F:ATP binding"/>
    <property type="evidence" value="ECO:0007669"/>
    <property type="project" value="UniProtKB-UniRule"/>
</dbReference>
<dbReference type="SMART" id="SM00382">
    <property type="entry name" value="AAA"/>
    <property type="match status" value="1"/>
</dbReference>
<dbReference type="NCBIfam" id="NF004384">
    <property type="entry name" value="PRK05748.1"/>
    <property type="match status" value="1"/>
</dbReference>
<dbReference type="SUPFAM" id="SSF48024">
    <property type="entry name" value="N-terminal domain of DnaB helicase"/>
    <property type="match status" value="1"/>
</dbReference>
<dbReference type="Proteomes" id="UP000003688">
    <property type="component" value="Unassembled WGS sequence"/>
</dbReference>
<dbReference type="AlphaFoldDB" id="B9XIE7"/>
<keyword evidence="8 13" id="KW-0238">DNA-binding</keyword>
<evidence type="ECO:0000256" key="12">
    <source>
        <dbReference type="NCBIfam" id="TIGR00665"/>
    </source>
</evidence>
<comment type="similarity">
    <text evidence="1 13">Belongs to the helicase family. DnaB subfamily.</text>
</comment>
<evidence type="ECO:0000256" key="3">
    <source>
        <dbReference type="ARBA" id="ARBA00022705"/>
    </source>
</evidence>
<dbReference type="GO" id="GO:1990077">
    <property type="term" value="C:primosome complex"/>
    <property type="evidence" value="ECO:0007669"/>
    <property type="project" value="UniProtKB-UniRule"/>
</dbReference>
<sequence length="487" mass="54245">MSDGMSDGAGAPGDFKKSRRKKAGFVEAAPKLDRLPPYSPEAEQGVLGCILLSPNDCIGECVEKLKAGPESFYDLRHQVIFENLVEMYDKREAIDLITLQQRLKDKAKLDEVGGLVYLGTLPDTVPSAANLSFYLEIVYEKFILRKMIYVCTDVVNRVYSSEEEVDTLLDEVERDILRISETRAEGATDKMKDLVKKAISTIEDYHQRQGMLTGIPTGFADFDKMTSGLHGGEMVVLAARPSMGKTSLAMNIAEHVAIDQKLPVGVFSLEMTSESLVMRMLCSRSKVNMRNVREGFLAERDFPKLTSAAGKLANAPLFIDDTSGLSILQLRAKARRMSQQYGIKLFVIDYLQLLHSTARRAENRQQEIADISNGVKSLAKELDVPVIVLSQLNREFEKDKDRKPRLSDLRESGSIEQDADLVLLLYKPTKEDDDDAPAQEQEAIAVNLLIAKQRNGPTGDVHLTFMKPYTRFENAAKVSDDDVPTGN</sequence>
<dbReference type="InterPro" id="IPR007693">
    <property type="entry name" value="DNA_helicase_DnaB-like_N"/>
</dbReference>
<comment type="function">
    <text evidence="10 13">The main replicative DNA helicase, it participates in initiation and elongation during chromosome replication. Travels ahead of the DNA replisome, separating dsDNA into templates for DNA synthesis. A processive ATP-dependent 5'-3' DNA helicase it has DNA-dependent ATPase activity.</text>
</comment>
<dbReference type="PANTHER" id="PTHR30153">
    <property type="entry name" value="REPLICATIVE DNA HELICASE DNAB"/>
    <property type="match status" value="1"/>
</dbReference>
<dbReference type="CDD" id="cd00984">
    <property type="entry name" value="DnaB_C"/>
    <property type="match status" value="1"/>
</dbReference>
<comment type="caution">
    <text evidence="16">The sequence shown here is derived from an EMBL/GenBank/DDBJ whole genome shotgun (WGS) entry which is preliminary data.</text>
</comment>
<evidence type="ECO:0000256" key="7">
    <source>
        <dbReference type="ARBA" id="ARBA00022840"/>
    </source>
</evidence>
<keyword evidence="6 13" id="KW-0347">Helicase</keyword>
<dbReference type="Gene3D" id="3.40.50.300">
    <property type="entry name" value="P-loop containing nucleotide triphosphate hydrolases"/>
    <property type="match status" value="1"/>
</dbReference>
<dbReference type="GO" id="GO:0016887">
    <property type="term" value="F:ATP hydrolysis activity"/>
    <property type="evidence" value="ECO:0007669"/>
    <property type="project" value="RHEA"/>
</dbReference>
<dbReference type="InterPro" id="IPR003593">
    <property type="entry name" value="AAA+_ATPase"/>
</dbReference>
<keyword evidence="5 13" id="KW-0378">Hydrolase</keyword>
<keyword evidence="3 13" id="KW-0235">DNA replication</keyword>
<evidence type="ECO:0000256" key="4">
    <source>
        <dbReference type="ARBA" id="ARBA00022741"/>
    </source>
</evidence>
<evidence type="ECO:0000256" key="10">
    <source>
        <dbReference type="ARBA" id="ARBA00044932"/>
    </source>
</evidence>
<dbReference type="SUPFAM" id="SSF52540">
    <property type="entry name" value="P-loop containing nucleoside triphosphate hydrolases"/>
    <property type="match status" value="1"/>
</dbReference>
<proteinExistence type="inferred from homology"/>
<dbReference type="OrthoDB" id="9773982at2"/>
<dbReference type="InterPro" id="IPR007692">
    <property type="entry name" value="DNA_helicase_DnaB"/>
</dbReference>
<dbReference type="EMBL" id="ABOX02000017">
    <property type="protein sequence ID" value="EEF60408.1"/>
    <property type="molecule type" value="Genomic_DNA"/>
</dbReference>
<evidence type="ECO:0000313" key="16">
    <source>
        <dbReference type="EMBL" id="EEF60408.1"/>
    </source>
</evidence>
<name>B9XIE7_PEDPL</name>
<dbReference type="GO" id="GO:0005829">
    <property type="term" value="C:cytosol"/>
    <property type="evidence" value="ECO:0007669"/>
    <property type="project" value="TreeGrafter"/>
</dbReference>
<keyword evidence="4 13" id="KW-0547">Nucleotide-binding</keyword>